<reference evidence="6" key="1">
    <citation type="journal article" date="2011" name="Science">
        <title>The plant cell wall-decomposing machinery underlies the functional diversity of forest fungi.</title>
        <authorList>
            <person name="Eastwood D.C."/>
            <person name="Floudas D."/>
            <person name="Binder M."/>
            <person name="Majcherczyk A."/>
            <person name="Schneider P."/>
            <person name="Aerts A."/>
            <person name="Asiegbu F.O."/>
            <person name="Baker S.E."/>
            <person name="Barry K."/>
            <person name="Bendiksby M."/>
            <person name="Blumentritt M."/>
            <person name="Coutinho P.M."/>
            <person name="Cullen D."/>
            <person name="de Vries R.P."/>
            <person name="Gathman A."/>
            <person name="Goodell B."/>
            <person name="Henrissat B."/>
            <person name="Ihrmark K."/>
            <person name="Kauserud H."/>
            <person name="Kohler A."/>
            <person name="LaButti K."/>
            <person name="Lapidus A."/>
            <person name="Lavin J.L."/>
            <person name="Lee Y.-H."/>
            <person name="Lindquist E."/>
            <person name="Lilly W."/>
            <person name="Lucas S."/>
            <person name="Morin E."/>
            <person name="Murat C."/>
            <person name="Oguiza J.A."/>
            <person name="Park J."/>
            <person name="Pisabarro A.G."/>
            <person name="Riley R."/>
            <person name="Rosling A."/>
            <person name="Salamov A."/>
            <person name="Schmidt O."/>
            <person name="Schmutz J."/>
            <person name="Skrede I."/>
            <person name="Stenlid J."/>
            <person name="Wiebenga A."/>
            <person name="Xie X."/>
            <person name="Kuees U."/>
            <person name="Hibbett D.S."/>
            <person name="Hoffmeister D."/>
            <person name="Hoegberg N."/>
            <person name="Martin F."/>
            <person name="Grigoriev I.V."/>
            <person name="Watkinson S.C."/>
        </authorList>
    </citation>
    <scope>NUCLEOTIDE SEQUENCE [LARGE SCALE GENOMIC DNA]</scope>
    <source>
        <strain evidence="6">strain S7.3</strain>
    </source>
</reference>
<gene>
    <name evidence="5" type="ORF">SERLA73DRAFT_121636</name>
    <name evidence="3" type="ORF">SERLA73DRAFT_125203</name>
    <name evidence="2" type="ORF">SERLA73DRAFT_142732</name>
    <name evidence="4" type="ORF">SERLA73DRAFT_169033</name>
</gene>
<evidence type="ECO:0000256" key="1">
    <source>
        <dbReference type="SAM" id="MobiDB-lite"/>
    </source>
</evidence>
<dbReference type="EMBL" id="GL945485">
    <property type="protein sequence ID" value="EGN95789.1"/>
    <property type="molecule type" value="Genomic_DNA"/>
</dbReference>
<feature type="compositionally biased region" description="Polar residues" evidence="1">
    <location>
        <begin position="34"/>
        <end position="43"/>
    </location>
</feature>
<evidence type="ECO:0000313" key="3">
    <source>
        <dbReference type="EMBL" id="EGN96385.1"/>
    </source>
</evidence>
<dbReference type="EMBL" id="GL945478">
    <property type="protein sequence ID" value="EGO01324.1"/>
    <property type="molecule type" value="Genomic_DNA"/>
</dbReference>
<organism evidence="6">
    <name type="scientific">Serpula lacrymans var. lacrymans (strain S7.3)</name>
    <name type="common">Dry rot fungus</name>
    <dbReference type="NCBI Taxonomy" id="936435"/>
    <lineage>
        <taxon>Eukaryota</taxon>
        <taxon>Fungi</taxon>
        <taxon>Dikarya</taxon>
        <taxon>Basidiomycota</taxon>
        <taxon>Agaricomycotina</taxon>
        <taxon>Agaricomycetes</taxon>
        <taxon>Agaricomycetidae</taxon>
        <taxon>Boletales</taxon>
        <taxon>Coniophorineae</taxon>
        <taxon>Serpulaceae</taxon>
        <taxon>Serpula</taxon>
    </lineage>
</organism>
<keyword evidence="6" id="KW-1185">Reference proteome</keyword>
<evidence type="ECO:0000313" key="2">
    <source>
        <dbReference type="EMBL" id="EGN95789.1"/>
    </source>
</evidence>
<sequence>MKARYFREPEQVALNENKKKSVLQVVKDETQFKTQLSPKQTEQGCGKSLQGIHDSWGKH</sequence>
<evidence type="ECO:0000313" key="4">
    <source>
        <dbReference type="EMBL" id="EGN97913.1"/>
    </source>
</evidence>
<dbReference type="EMBL" id="GL945481">
    <property type="protein sequence ID" value="EGN97913.1"/>
    <property type="molecule type" value="Genomic_DNA"/>
</dbReference>
<evidence type="ECO:0000313" key="5">
    <source>
        <dbReference type="EMBL" id="EGO01324.1"/>
    </source>
</evidence>
<dbReference type="HOGENOM" id="CLU_2962295_0_0_1"/>
<feature type="region of interest" description="Disordered" evidence="1">
    <location>
        <begin position="34"/>
        <end position="59"/>
    </location>
</feature>
<proteinExistence type="predicted"/>
<protein>
    <submittedName>
        <fullName evidence="2">Uncharacterized protein</fullName>
    </submittedName>
</protein>
<dbReference type="Proteomes" id="UP000008063">
    <property type="component" value="Unassembled WGS sequence"/>
</dbReference>
<evidence type="ECO:0000313" key="6">
    <source>
        <dbReference type="Proteomes" id="UP000008063"/>
    </source>
</evidence>
<dbReference type="AlphaFoldDB" id="F8Q8A1"/>
<dbReference type="EMBL" id="GL945484">
    <property type="protein sequence ID" value="EGN96385.1"/>
    <property type="molecule type" value="Genomic_DNA"/>
</dbReference>
<accession>F8Q8A1</accession>
<name>F8Q8A1_SERL3</name>
<reference evidence="2" key="2">
    <citation type="submission" date="2011-06" db="EMBL/GenBank/DDBJ databases">
        <title>Evolution of plant cell wall degrading machinery underlies the functional diversity of forest fungi.</title>
        <authorList>
            <consortium name="US DOE Joint Genome Institute (JGI-PGF)"/>
            <person name="Eastwood D.C."/>
            <person name="Floudas D."/>
            <person name="Binder M."/>
            <person name="Majcherczyk A."/>
            <person name="Schneider P."/>
            <person name="Aerts A."/>
            <person name="Asiegbu F.O."/>
            <person name="Baker S.E."/>
            <person name="Barry K."/>
            <person name="Bendiksby M."/>
            <person name="Blumentritt M."/>
            <person name="Coutinho P.M."/>
            <person name="Cullen D."/>
            <person name="Cullen D."/>
            <person name="Gathman A."/>
            <person name="Goodell B."/>
            <person name="Henrissat B."/>
            <person name="Ihrmark K."/>
            <person name="Kauserud H."/>
            <person name="Kohler A."/>
            <person name="LaButti K."/>
            <person name="Lapidus A."/>
            <person name="Lavin J.L."/>
            <person name="Lee Y.-H."/>
            <person name="Lindquist E."/>
            <person name="Lilly W."/>
            <person name="Lucas S."/>
            <person name="Morin E."/>
            <person name="Murat C."/>
            <person name="Oguiza J.A."/>
            <person name="Park J."/>
            <person name="Pisabarro A.G."/>
            <person name="Riley R."/>
            <person name="Rosling A."/>
            <person name="Salamov A."/>
            <person name="Schmidt O."/>
            <person name="Schmutz J."/>
            <person name="Skrede I."/>
            <person name="Stenlid J."/>
            <person name="Wiebenga A."/>
            <person name="Xie X."/>
            <person name="Kues U."/>
            <person name="Hibbett D.S."/>
            <person name="Hoffmeister D."/>
            <person name="Hogberg N."/>
            <person name="Martin F."/>
            <person name="Grigoriev I.V."/>
            <person name="Watkinson S.C."/>
        </authorList>
    </citation>
    <scope>NUCLEOTIDE SEQUENCE [LARGE SCALE GENOMIC DNA]</scope>
    <source>
        <strain evidence="2">S7.3</strain>
    </source>
</reference>